<evidence type="ECO:0000313" key="1">
    <source>
        <dbReference type="EMBL" id="MDQ7936905.1"/>
    </source>
</evidence>
<dbReference type="Proteomes" id="UP001227831">
    <property type="component" value="Unassembled WGS sequence"/>
</dbReference>
<evidence type="ECO:0000313" key="2">
    <source>
        <dbReference type="Proteomes" id="UP001227831"/>
    </source>
</evidence>
<reference evidence="1 2" key="1">
    <citation type="journal article" date="2023" name="Int. J. Syst. Evol. Microbiol.">
        <title>Lactiplantibacillus brownii sp. nov., a novel psychrotolerant species isolated from sauerkraut.</title>
        <authorList>
            <person name="Heng Y.C."/>
            <person name="Silvaraju S."/>
            <person name="Lee J.K.Y."/>
            <person name="Kittelmann S."/>
        </authorList>
    </citation>
    <scope>NUCLEOTIDE SEQUENCE [LARGE SCALE GENOMIC DNA]</scope>
    <source>
        <strain evidence="1 2">WILCCON 0030</strain>
    </source>
</reference>
<dbReference type="EMBL" id="JAVCWF010000001">
    <property type="protein sequence ID" value="MDQ7936905.1"/>
    <property type="molecule type" value="Genomic_DNA"/>
</dbReference>
<gene>
    <name evidence="1" type="ORF">RA086_04515</name>
</gene>
<dbReference type="InterPro" id="IPR024229">
    <property type="entry name" value="DUF3781"/>
</dbReference>
<organism evidence="1 2">
    <name type="scientific">Lactiplantibacillus brownii</name>
    <dbReference type="NCBI Taxonomy" id="3069269"/>
    <lineage>
        <taxon>Bacteria</taxon>
        <taxon>Bacillati</taxon>
        <taxon>Bacillota</taxon>
        <taxon>Bacilli</taxon>
        <taxon>Lactobacillales</taxon>
        <taxon>Lactobacillaceae</taxon>
        <taxon>Lactiplantibacillus</taxon>
    </lineage>
</organism>
<proteinExistence type="predicted"/>
<accession>A0ABU1A964</accession>
<protein>
    <submittedName>
        <fullName evidence="1">DUF3781 domain-containing protein</fullName>
    </submittedName>
</protein>
<dbReference type="Pfam" id="PF12636">
    <property type="entry name" value="DUF3781"/>
    <property type="match status" value="1"/>
</dbReference>
<dbReference type="RefSeq" id="WP_308702693.1">
    <property type="nucleotide sequence ID" value="NZ_AP027463.1"/>
</dbReference>
<keyword evidence="2" id="KW-1185">Reference proteome</keyword>
<name>A0ABU1A964_9LACO</name>
<comment type="caution">
    <text evidence="1">The sequence shown here is derived from an EMBL/GenBank/DDBJ whole genome shotgun (WGS) entry which is preliminary data.</text>
</comment>
<sequence>MAHSHLPDSHLSQTLAQLSNQICYTQLVYQRVNKKLQTNLTHAEIETLVKGVLDTPASRLVRRGKNNYVSNDQYHVELVINSFTNRLITVNPI</sequence>